<evidence type="ECO:0000256" key="1">
    <source>
        <dbReference type="ARBA" id="ARBA00001913"/>
    </source>
</evidence>
<keyword evidence="4" id="KW-0106">Calcium</keyword>
<dbReference type="RefSeq" id="WP_343334602.1">
    <property type="nucleotide sequence ID" value="NZ_JAPOHD010000031.1"/>
</dbReference>
<dbReference type="GO" id="GO:0030246">
    <property type="term" value="F:carbohydrate binding"/>
    <property type="evidence" value="ECO:0007669"/>
    <property type="project" value="InterPro"/>
</dbReference>
<dbReference type="PANTHER" id="PTHR35803">
    <property type="entry name" value="GLUCAN 1,4-ALPHA-GLUCOSIDASE SUSB-RELATED"/>
    <property type="match status" value="1"/>
</dbReference>
<dbReference type="Proteomes" id="UP001145087">
    <property type="component" value="Unassembled WGS sequence"/>
</dbReference>
<dbReference type="InterPro" id="IPR019563">
    <property type="entry name" value="GH97_catalytic"/>
</dbReference>
<evidence type="ECO:0000259" key="7">
    <source>
        <dbReference type="Pfam" id="PF14508"/>
    </source>
</evidence>
<name>A0A9X3J7R7_9BACT</name>
<dbReference type="PANTHER" id="PTHR35803:SF2">
    <property type="entry name" value="RETAINING ALPHA-GALACTOSIDASE"/>
    <property type="match status" value="1"/>
</dbReference>
<dbReference type="InterPro" id="IPR052720">
    <property type="entry name" value="Glycosyl_hydrolase_97"/>
</dbReference>
<evidence type="ECO:0000313" key="10">
    <source>
        <dbReference type="Proteomes" id="UP001145087"/>
    </source>
</evidence>
<feature type="domain" description="Glycosyl-hydrolase 97 C-terminal oligomerisation" evidence="8">
    <location>
        <begin position="548"/>
        <end position="642"/>
    </location>
</feature>
<evidence type="ECO:0000256" key="2">
    <source>
        <dbReference type="ARBA" id="ARBA00011245"/>
    </source>
</evidence>
<comment type="caution">
    <text evidence="9">The sequence shown here is derived from an EMBL/GenBank/DDBJ whole genome shotgun (WGS) entry which is preliminary data.</text>
</comment>
<reference evidence="9" key="1">
    <citation type="submission" date="2022-11" db="EMBL/GenBank/DDBJ databases">
        <title>Marilongibacter aestuarii gen. nov., sp. nov., isolated from tidal flat sediment.</title>
        <authorList>
            <person name="Jiayan W."/>
        </authorList>
    </citation>
    <scope>NUCLEOTIDE SEQUENCE</scope>
    <source>
        <strain evidence="9">Z1-6</strain>
    </source>
</reference>
<dbReference type="Gene3D" id="2.70.98.10">
    <property type="match status" value="1"/>
</dbReference>
<dbReference type="InterPro" id="IPR013780">
    <property type="entry name" value="Glyco_hydro_b"/>
</dbReference>
<evidence type="ECO:0000259" key="8">
    <source>
        <dbReference type="Pfam" id="PF14509"/>
    </source>
</evidence>
<gene>
    <name evidence="9" type="ORF">OU798_18125</name>
</gene>
<dbReference type="GO" id="GO:0016798">
    <property type="term" value="F:hydrolase activity, acting on glycosyl bonds"/>
    <property type="evidence" value="ECO:0007669"/>
    <property type="project" value="UniProtKB-KW"/>
</dbReference>
<dbReference type="AlphaFoldDB" id="A0A9X3J7R7"/>
<dbReference type="InterPro" id="IPR029486">
    <property type="entry name" value="GH97_N"/>
</dbReference>
<evidence type="ECO:0000259" key="6">
    <source>
        <dbReference type="Pfam" id="PF10566"/>
    </source>
</evidence>
<dbReference type="InterPro" id="IPR029483">
    <property type="entry name" value="GH97_C"/>
</dbReference>
<dbReference type="Pfam" id="PF14509">
    <property type="entry name" value="GH97_C"/>
    <property type="match status" value="1"/>
</dbReference>
<dbReference type="Pfam" id="PF14508">
    <property type="entry name" value="GH97_N"/>
    <property type="match status" value="1"/>
</dbReference>
<evidence type="ECO:0000256" key="5">
    <source>
        <dbReference type="ARBA" id="ARBA00023295"/>
    </source>
</evidence>
<accession>A0A9X3J7R7</accession>
<comment type="subunit">
    <text evidence="2">Monomer.</text>
</comment>
<keyword evidence="10" id="KW-1185">Reference proteome</keyword>
<feature type="domain" description="Glycosyl-hydrolase 97 N-terminal" evidence="7">
    <location>
        <begin position="25"/>
        <end position="282"/>
    </location>
</feature>
<dbReference type="Pfam" id="PF10566">
    <property type="entry name" value="Glyco_hydro_97"/>
    <property type="match status" value="1"/>
</dbReference>
<dbReference type="InterPro" id="IPR014718">
    <property type="entry name" value="GH-type_carb-bd"/>
</dbReference>
<feature type="domain" description="Glycosyl-hydrolase 97 catalytic" evidence="6">
    <location>
        <begin position="309"/>
        <end position="451"/>
    </location>
</feature>
<proteinExistence type="predicted"/>
<evidence type="ECO:0000256" key="4">
    <source>
        <dbReference type="ARBA" id="ARBA00022837"/>
    </source>
</evidence>
<dbReference type="Gene3D" id="2.60.40.1180">
    <property type="entry name" value="Golgi alpha-mannosidase II"/>
    <property type="match status" value="1"/>
</dbReference>
<keyword evidence="3 9" id="KW-0378">Hydrolase</keyword>
<protein>
    <submittedName>
        <fullName evidence="9">Glycoside hydrolase family 97 protein</fullName>
    </submittedName>
</protein>
<comment type="cofactor">
    <cofactor evidence="1">
        <name>Ca(2+)</name>
        <dbReference type="ChEBI" id="CHEBI:29108"/>
    </cofactor>
</comment>
<organism evidence="9 10">
    <name type="scientific">Draconibacterium aestuarii</name>
    <dbReference type="NCBI Taxonomy" id="2998507"/>
    <lineage>
        <taxon>Bacteria</taxon>
        <taxon>Pseudomonadati</taxon>
        <taxon>Bacteroidota</taxon>
        <taxon>Bacteroidia</taxon>
        <taxon>Marinilabiliales</taxon>
        <taxon>Prolixibacteraceae</taxon>
        <taxon>Draconibacterium</taxon>
    </lineage>
</organism>
<dbReference type="InterPro" id="IPR013785">
    <property type="entry name" value="Aldolase_TIM"/>
</dbReference>
<evidence type="ECO:0000313" key="9">
    <source>
        <dbReference type="EMBL" id="MCY1722277.1"/>
    </source>
</evidence>
<dbReference type="Gene3D" id="3.20.20.70">
    <property type="entry name" value="Aldolase class I"/>
    <property type="match status" value="1"/>
</dbReference>
<keyword evidence="5" id="KW-0326">Glycosidase</keyword>
<dbReference type="EMBL" id="JAPOHD010000031">
    <property type="protein sequence ID" value="MCY1722277.1"/>
    <property type="molecule type" value="Genomic_DNA"/>
</dbReference>
<sequence>MCRTILFSILTVFLSLFAGATKYELKSPDGNIVVNVSVDNEINYSVSFNGEKIINPSTLGFTFRQAPPLGNNLKILSSKVFSTDETWTPVLKRFDKIRNNYNNLRLESRETKFPQRKMTVEFRAFNDGVAFRIEFPEQFGERENVITDELTQFNFSGDFTCWAVNYGSYATSQEVEFFERKIGDIKSEMVIGLPMTAKVSNECYVAITEAALVDYAGMYLKADNRSDGLTLRSALAPVKGQAENGDKVVFKTPHKTPWRVVMIGDAPGKLVESEIVQNLNEPCAIEDPSWIKPRRSAWDHWWSGEVKMEQSVIFEYIDLAASMGWPYMLIDWQWYGEFNPENADIKTVAPQLNMSEILDYAKSKNVKCWLLMYNTDVDRYNFEEACALYEKWGIAGIKIDFMDSDAQTMVNWYHRVVKTAAKYHLMVDFHGAYKPTGWRRTYPNLMTREGVMGNEYNKWSLRVTPEHMCTLPFTRMLAGPMDFTPGGFLNRNPDKFLNGTPANVLGTRCNTLAQFVIYDSPYTVACDHPDNYKGEVGVEFLQKVQAIWDDTKVLNGAISEYITMARRSGKNWFVGAMTNSEARELEITLDFLPEGKFKMTSFSDTEKIKQDAESAQKTELTVEKEDSVKIKMQAGGGFAAVFEPVE</sequence>
<dbReference type="InterPro" id="IPR017853">
    <property type="entry name" value="GH"/>
</dbReference>
<evidence type="ECO:0000256" key="3">
    <source>
        <dbReference type="ARBA" id="ARBA00022801"/>
    </source>
</evidence>
<dbReference type="SUPFAM" id="SSF51445">
    <property type="entry name" value="(Trans)glycosidases"/>
    <property type="match status" value="1"/>
</dbReference>